<dbReference type="GO" id="GO:0016763">
    <property type="term" value="F:pentosyltransferase activity"/>
    <property type="evidence" value="ECO:0007669"/>
    <property type="project" value="TreeGrafter"/>
</dbReference>
<feature type="domain" description="Glycosyltransferase RgtA/B/C/D-like" evidence="9">
    <location>
        <begin position="59"/>
        <end position="216"/>
    </location>
</feature>
<feature type="transmembrane region" description="Helical" evidence="8">
    <location>
        <begin position="136"/>
        <end position="153"/>
    </location>
</feature>
<evidence type="ECO:0000259" key="9">
    <source>
        <dbReference type="Pfam" id="PF13231"/>
    </source>
</evidence>
<reference evidence="10 11" key="1">
    <citation type="journal article" date="2011" name="J. Bacteriol.">
        <title>Complete genome sequence of the obligate piezophilic hyperthermophilic archaeon Pyrococcus yayanosii CH1.</title>
        <authorList>
            <person name="Jun X."/>
            <person name="Lupeng L."/>
            <person name="Minjuan X."/>
            <person name="Oger P."/>
            <person name="Fengping W."/>
            <person name="Jebbar M."/>
            <person name="Xiang X."/>
        </authorList>
    </citation>
    <scope>NUCLEOTIDE SEQUENCE [LARGE SCALE GENOMIC DNA]</scope>
    <source>
        <strain evidence="11">CH1 / JCM 16557</strain>
    </source>
</reference>
<evidence type="ECO:0000313" key="11">
    <source>
        <dbReference type="Proteomes" id="UP000008386"/>
    </source>
</evidence>
<feature type="transmembrane region" description="Helical" evidence="8">
    <location>
        <begin position="275"/>
        <end position="294"/>
    </location>
</feature>
<feature type="transmembrane region" description="Helical" evidence="8">
    <location>
        <begin position="88"/>
        <end position="106"/>
    </location>
</feature>
<dbReference type="STRING" id="529709.PYCH_14810"/>
<evidence type="ECO:0000313" key="10">
    <source>
        <dbReference type="EMBL" id="AEH25149.1"/>
    </source>
</evidence>
<dbReference type="HOGENOM" id="CLU_609197_0_0_2"/>
<name>F8AGF3_PYRYC</name>
<dbReference type="KEGG" id="pya:PYCH_14810"/>
<organism evidence="10 11">
    <name type="scientific">Pyrococcus yayanosii (strain CH1 / JCM 16557)</name>
    <dbReference type="NCBI Taxonomy" id="529709"/>
    <lineage>
        <taxon>Archaea</taxon>
        <taxon>Methanobacteriati</taxon>
        <taxon>Methanobacteriota</taxon>
        <taxon>Thermococci</taxon>
        <taxon>Thermococcales</taxon>
        <taxon>Thermococcaceae</taxon>
        <taxon>Pyrococcus</taxon>
    </lineage>
</organism>
<feature type="transmembrane region" description="Helical" evidence="8">
    <location>
        <begin position="62"/>
        <end position="81"/>
    </location>
</feature>
<dbReference type="GO" id="GO:0008610">
    <property type="term" value="P:lipid biosynthetic process"/>
    <property type="evidence" value="ECO:0007669"/>
    <property type="project" value="UniProtKB-ARBA"/>
</dbReference>
<evidence type="ECO:0000256" key="4">
    <source>
        <dbReference type="ARBA" id="ARBA00022679"/>
    </source>
</evidence>
<protein>
    <recommendedName>
        <fullName evidence="9">Glycosyltransferase RgtA/B/C/D-like domain-containing protein</fullName>
    </recommendedName>
</protein>
<keyword evidence="6 8" id="KW-1133">Transmembrane helix</keyword>
<dbReference type="PANTHER" id="PTHR33908:SF11">
    <property type="entry name" value="MEMBRANE PROTEIN"/>
    <property type="match status" value="1"/>
</dbReference>
<dbReference type="GeneID" id="10838051"/>
<dbReference type="EMBL" id="CP002779">
    <property type="protein sequence ID" value="AEH25149.1"/>
    <property type="molecule type" value="Genomic_DNA"/>
</dbReference>
<dbReference type="OrthoDB" id="98609at2157"/>
<keyword evidence="3" id="KW-0328">Glycosyltransferase</keyword>
<dbReference type="InterPro" id="IPR050297">
    <property type="entry name" value="LipidA_mod_glycosyltrf_83"/>
</dbReference>
<evidence type="ECO:0000256" key="6">
    <source>
        <dbReference type="ARBA" id="ARBA00022989"/>
    </source>
</evidence>
<feature type="transmembrane region" description="Helical" evidence="8">
    <location>
        <begin position="112"/>
        <end position="129"/>
    </location>
</feature>
<proteinExistence type="predicted"/>
<dbReference type="PANTHER" id="PTHR33908">
    <property type="entry name" value="MANNOSYLTRANSFERASE YKCB-RELATED"/>
    <property type="match status" value="1"/>
</dbReference>
<evidence type="ECO:0000256" key="1">
    <source>
        <dbReference type="ARBA" id="ARBA00004651"/>
    </source>
</evidence>
<dbReference type="Proteomes" id="UP000008386">
    <property type="component" value="Chromosome"/>
</dbReference>
<comment type="subcellular location">
    <subcellularLocation>
        <location evidence="1">Cell membrane</location>
        <topology evidence="1">Multi-pass membrane protein</topology>
    </subcellularLocation>
</comment>
<feature type="transmembrane region" description="Helical" evidence="8">
    <location>
        <begin position="333"/>
        <end position="352"/>
    </location>
</feature>
<dbReference type="eggNOG" id="arCOG00566">
    <property type="taxonomic scope" value="Archaea"/>
</dbReference>
<evidence type="ECO:0000256" key="2">
    <source>
        <dbReference type="ARBA" id="ARBA00022475"/>
    </source>
</evidence>
<sequence>MWREKLIPAFLFLVTFTAGLLTFPPWKTLTYDEALYIDIARSIAEGRGFTYQGVYMMYRPPLYPYTLSLILYFLPYGHHLAVARLVSLLFHSLTAVLVYFLASALLGDKWKAVTASLFYIFNPLAFTMATRALVHAEFTFFYTLSLYMLFTAGDWRRTVLAFFFAALAVLTRYTGLTIVGVIFTYLYLTEHWTWVRRREIWLGLAVFLLTLFPWLYLGHLHYGGFLRPFEVASRVVTMDKPISASDFLRMLIKDIGFVLPLLSAVGFVTLKKDRIGWFLISWLTVGLFGILTVIHKETRFVTFLSPAFAVLTSLGVAFLIDVARRFVGIPRKFLVFLLLSGILLVPVVYSALSLKDEWDSAWLPENEVLSCAVAYKAEKILVSPRLYTLAGYYFPDADVKMLLSPDDVQGAEYDLIIAKGIPVPEGYSRAPCPGPYMVFLKRSMSTSRP</sequence>
<keyword evidence="5 8" id="KW-0812">Transmembrane</keyword>
<feature type="transmembrane region" description="Helical" evidence="8">
    <location>
        <begin position="247"/>
        <end position="268"/>
    </location>
</feature>
<evidence type="ECO:0000256" key="3">
    <source>
        <dbReference type="ARBA" id="ARBA00022676"/>
    </source>
</evidence>
<keyword evidence="2" id="KW-1003">Cell membrane</keyword>
<keyword evidence="11" id="KW-1185">Reference proteome</keyword>
<evidence type="ECO:0000256" key="5">
    <source>
        <dbReference type="ARBA" id="ARBA00022692"/>
    </source>
</evidence>
<feature type="transmembrane region" description="Helical" evidence="8">
    <location>
        <begin position="159"/>
        <end position="188"/>
    </location>
</feature>
<dbReference type="AlphaFoldDB" id="F8AGF3"/>
<evidence type="ECO:0000256" key="8">
    <source>
        <dbReference type="SAM" id="Phobius"/>
    </source>
</evidence>
<dbReference type="GO" id="GO:0005886">
    <property type="term" value="C:plasma membrane"/>
    <property type="evidence" value="ECO:0007669"/>
    <property type="project" value="UniProtKB-SubCell"/>
</dbReference>
<feature type="transmembrane region" description="Helical" evidence="8">
    <location>
        <begin position="200"/>
        <end position="217"/>
    </location>
</feature>
<keyword evidence="7 8" id="KW-0472">Membrane</keyword>
<dbReference type="InterPro" id="IPR038731">
    <property type="entry name" value="RgtA/B/C-like"/>
</dbReference>
<keyword evidence="4" id="KW-0808">Transferase</keyword>
<evidence type="ECO:0000256" key="7">
    <source>
        <dbReference type="ARBA" id="ARBA00023136"/>
    </source>
</evidence>
<dbReference type="RefSeq" id="WP_013906205.1">
    <property type="nucleotide sequence ID" value="NC_015680.1"/>
</dbReference>
<dbReference type="Pfam" id="PF13231">
    <property type="entry name" value="PMT_2"/>
    <property type="match status" value="1"/>
</dbReference>
<feature type="transmembrane region" description="Helical" evidence="8">
    <location>
        <begin position="300"/>
        <end position="321"/>
    </location>
</feature>
<accession>F8AGF3</accession>
<gene>
    <name evidence="10" type="ordered locus">PYCH_14810</name>
</gene>